<dbReference type="Pfam" id="PF02844">
    <property type="entry name" value="GARS_N"/>
    <property type="match status" value="1"/>
</dbReference>
<feature type="compositionally biased region" description="Polar residues" evidence="16">
    <location>
        <begin position="30"/>
        <end position="57"/>
    </location>
</feature>
<feature type="compositionally biased region" description="Low complexity" evidence="16">
    <location>
        <begin position="261"/>
        <end position="281"/>
    </location>
</feature>
<dbReference type="InterPro" id="IPR013815">
    <property type="entry name" value="ATP_grasp_subdomain_1"/>
</dbReference>
<feature type="compositionally biased region" description="Polar residues" evidence="16">
    <location>
        <begin position="354"/>
        <end position="371"/>
    </location>
</feature>
<sequence length="1770" mass="188231">MSSKKPEIADSWEDIDEEQLANAITILKNSTSIDAANADSTKPSAASGNTARQNTLPQMLEEELRPKIVARPMQILKRPQTSGGSEGKSAADSKPKTQIKSLDQRRQEYAEARLRILGSAHDDEEAETKKTTPTTNGYRINNANNNVGSSGNASSNASSTSGGSGGGGGVVGGDGMSGNGANNNSNNMYRYHPPYRQQAPIGTFPPAMQSGPQGRGQGAPVVYYPTTPNHHHHPHHPMHSAHQLHPHHTFPPMPHHHHLHPQQQQQQQQPHGSHPYQHQQHFAQHLNHQQPGGRDGAWFVGGRNGGNVTLGYYGGGKGYGEGSGPLSSPLLGHAPPGAIPNHAISYNGGGAGTTFGQPNSHGSSGGSNITTTNQHVLRLPAGPDGSQGFSMRRGTLKKVLVIGGGGREHAICWKMARSERVETVYALPGSPGIAAVPKVQLVADVGVKNHSAIVAWCKQHQIDLVAVGPEDPLADGLADVLQAAGIKCFGPGRRGAQIEADKNWSKDFMHRHGIPTARYASFTDASEAKAFIRSAPYAALVVKASGLAAGKGVIVAETIDEACAAVDDILGEKRFGAAGEVVVVEEKLSGEEVSVLAFVDARTVRVMLPAQDHKRLLDHDRGPNTGGMGAYCPCPIIKPAQMELVVREVLQRAVDGLRAEGIKYNGVLYAGMMLTPNGPKTLEFNCRFGDPETQVILPLLESDLYEVMEATCDDRLHEINLKFRVGLSAVGVVMASRGYPETSTKGCVIKGLDAVAARPEHLVFHSGVARNERGEFVTNGGRVLIGVVLHSDLKQAAALATSACTTAISFDGSQHRLDIAQKAFKHQSLSYKASGVDIDAGDALVQRIKPLARGTNRPGVVGGLGGFGGLFRLNDVTYTNREGKSVRYSDPVLVQGTDGVGTKLKLAEALNCWDTIGIDLVAMCANDVLCAGAEPLAFLDYIACGRLEVPTAAMIVKGIAEGCRETNCALLGGETAEMPSMYEKGKYDLAGYCVGVVEHDQILPRVDRIKEGDLVIGLPSSGVHSNGFSLVNRILERTGTKLTDRAPFGEDGCSTFGEELLTPTALYVAPLLPLLRQSDAVKALAHITGGGLVENVPRVLPDGLAVEVDFSDVQIPPIFGWLAAAGNVSEREMLRTFNCGIGMVAIVSESDRTWKEKLSAHGAVLLGRVQRRARGTDQVVVKNFTQAITKVAAGYKPDKRSVTAISYKDSGVDIGAGDELVQRIKPFAKSTNRPGVMGGLGGFGGLFRLRDTGMSLADPILVLGTDGVGTKLKIAQDCNLHGTVGVDLVAMCVNDIICNGAEPLAFLDYYACGQLDVPVAAKVIEGIAEGCRQGNSALLGGETAEMPGMYAKGVYDLAGFSLGIAERSRMLPRMDCICPGDVIIGLPSSGVHSNGFSLVHKILEFAGHSYGDVAPFSATGKTFAEELLVPTRIYVRELQALLAEGLVKALAHITGGGFTENIPRVLPAGVAAFLDLTEMHIPPIFGWLARAGNVTADEMLRTFNCGIGMVLVVATEHKHTVLERLRSAGGSALGTVVKKSDPLGQRVIVQGFEDTLRMSQLTCSLPKKRIAVLISGSGSNLQALIDATRSSIFGIRGEVVLVVSNKAGVFGLERAAQAGIPSKVILHKDYSTRELFDAAVSKLLEKERIELVCLAGFMRILSEGFVKRWKGALINIHPALLPRHKGIHAQRQALDAGDVESGCTVHFVDEGVDTGAIILQERVPILRGDTEEALTERIHQAEHIAYPKALRLVANEVATLGQDGTLQWMS</sequence>
<feature type="compositionally biased region" description="Basic residues" evidence="16">
    <location>
        <begin position="229"/>
        <end position="260"/>
    </location>
</feature>
<dbReference type="InterPro" id="IPR024771">
    <property type="entry name" value="SUZ"/>
</dbReference>
<dbReference type="PROSITE" id="PS50975">
    <property type="entry name" value="ATP_GRASP"/>
    <property type="match status" value="1"/>
</dbReference>
<evidence type="ECO:0000256" key="1">
    <source>
        <dbReference type="ARBA" id="ARBA00004686"/>
    </source>
</evidence>
<dbReference type="GO" id="GO:0004641">
    <property type="term" value="F:phosphoribosylformylglycinamidine cyclo-ligase activity"/>
    <property type="evidence" value="ECO:0007669"/>
    <property type="project" value="UniProtKB-EC"/>
</dbReference>
<dbReference type="STRING" id="30069.A0A182YDE4"/>
<keyword evidence="8" id="KW-0808">Transferase</keyword>
<dbReference type="PROSITE" id="PS00373">
    <property type="entry name" value="GART"/>
    <property type="match status" value="1"/>
</dbReference>
<dbReference type="SUPFAM" id="SSF52440">
    <property type="entry name" value="PreATP-grasp domain"/>
    <property type="match status" value="1"/>
</dbReference>
<evidence type="ECO:0000256" key="4">
    <source>
        <dbReference type="ARBA" id="ARBA00007423"/>
    </source>
</evidence>
<dbReference type="VEuPathDB" id="VectorBase:ASTEI20_031237"/>
<evidence type="ECO:0000256" key="14">
    <source>
        <dbReference type="ARBA" id="ARBA00023268"/>
    </source>
</evidence>
<comment type="similarity">
    <text evidence="5 15">In the C-terminal section; belongs to the GART family.</text>
</comment>
<dbReference type="CDD" id="cd02196">
    <property type="entry name" value="PurM"/>
    <property type="match status" value="2"/>
</dbReference>
<dbReference type="FunFam" id="3.90.600.10:FF:000001">
    <property type="entry name" value="Trifunctional purine biosynthetic protein adenosine-3"/>
    <property type="match status" value="1"/>
</dbReference>
<dbReference type="InterPro" id="IPR037123">
    <property type="entry name" value="PRibGlycinamide_synth_C_sf"/>
</dbReference>
<dbReference type="Gene3D" id="3.30.470.20">
    <property type="entry name" value="ATP-grasp fold, B domain"/>
    <property type="match status" value="1"/>
</dbReference>
<dbReference type="Pfam" id="PF02843">
    <property type="entry name" value="GARS_C"/>
    <property type="match status" value="1"/>
</dbReference>
<evidence type="ECO:0000256" key="9">
    <source>
        <dbReference type="ARBA" id="ARBA00022723"/>
    </source>
</evidence>
<evidence type="ECO:0000256" key="11">
    <source>
        <dbReference type="ARBA" id="ARBA00022755"/>
    </source>
</evidence>
<comment type="pathway">
    <text evidence="3 15">Purine metabolism; IMP biosynthesis via de novo pathway; N(1)-(5-phospho-D-ribosyl)glycinamide from 5-phospho-alpha-D-ribose 1-diphosphate: step 2/2.</text>
</comment>
<dbReference type="SUPFAM" id="SSF56059">
    <property type="entry name" value="Glutathione synthetase ATP-binding domain-like"/>
    <property type="match status" value="1"/>
</dbReference>
<dbReference type="GO" id="GO:0004644">
    <property type="term" value="F:phosphoribosylglycinamide formyltransferase activity"/>
    <property type="evidence" value="ECO:0007669"/>
    <property type="project" value="UniProtKB-EC"/>
</dbReference>
<evidence type="ECO:0000256" key="8">
    <source>
        <dbReference type="ARBA" id="ARBA00022679"/>
    </source>
</evidence>
<keyword evidence="14 15" id="KW-0511">Multifunctional enzyme</keyword>
<dbReference type="InterPro" id="IPR036477">
    <property type="entry name" value="Formyl_transf_N_sf"/>
</dbReference>
<dbReference type="GO" id="GO:0004637">
    <property type="term" value="F:phosphoribosylamine-glycine ligase activity"/>
    <property type="evidence" value="ECO:0007669"/>
    <property type="project" value="UniProtKB-UniRule"/>
</dbReference>
<dbReference type="FunFam" id="3.40.50.170:FF:000006">
    <property type="entry name" value="Trifunctional purine biosynthetic protein adenosine-3"/>
    <property type="match status" value="1"/>
</dbReference>
<dbReference type="UniPathway" id="UPA00074">
    <property type="reaction ID" value="UER00125"/>
</dbReference>
<feature type="region of interest" description="Disordered" evidence="16">
    <location>
        <begin position="351"/>
        <end position="371"/>
    </location>
</feature>
<dbReference type="Gene3D" id="3.40.50.170">
    <property type="entry name" value="Formyl transferase, N-terminal domain"/>
    <property type="match status" value="1"/>
</dbReference>
<dbReference type="HAMAP" id="MF_00138">
    <property type="entry name" value="GARS"/>
    <property type="match status" value="1"/>
</dbReference>
<dbReference type="EC" id="2.1.2.2" evidence="15"/>
<dbReference type="EnsemblMetazoa" id="ASTEI06480-RA">
    <property type="protein sequence ID" value="ASTEI06480-PA"/>
    <property type="gene ID" value="ASTEI06480"/>
</dbReference>
<dbReference type="Pfam" id="PF12901">
    <property type="entry name" value="SUZ-C"/>
    <property type="match status" value="1"/>
</dbReference>
<dbReference type="FunFam" id="3.30.470.20:FF:000018">
    <property type="entry name" value="Trifunctional purine biosynthetic protein adenosine-3"/>
    <property type="match status" value="1"/>
</dbReference>
<dbReference type="FunFam" id="3.90.650.10:FF:000019">
    <property type="entry name" value="Trifunctional purine biosynthetic protein adenosine-3"/>
    <property type="match status" value="2"/>
</dbReference>
<dbReference type="Gene3D" id="3.90.600.10">
    <property type="entry name" value="Phosphoribosylglycinamide synthetase, C-terminal domain"/>
    <property type="match status" value="1"/>
</dbReference>
<evidence type="ECO:0000256" key="2">
    <source>
        <dbReference type="ARBA" id="ARBA00005054"/>
    </source>
</evidence>
<dbReference type="FunFam" id="3.40.50.20:FF:000006">
    <property type="entry name" value="Phosphoribosylamine--glycine ligase, chloroplastic"/>
    <property type="match status" value="1"/>
</dbReference>
<dbReference type="InterPro" id="IPR020560">
    <property type="entry name" value="PRibGlycinamide_synth_C-dom"/>
</dbReference>
<keyword evidence="11 15" id="KW-0658">Purine biosynthesis</keyword>
<evidence type="ECO:0000256" key="13">
    <source>
        <dbReference type="ARBA" id="ARBA00023211"/>
    </source>
</evidence>
<dbReference type="Pfam" id="PF00551">
    <property type="entry name" value="Formyl_trans_N"/>
    <property type="match status" value="1"/>
</dbReference>
<evidence type="ECO:0000256" key="5">
    <source>
        <dbReference type="ARBA" id="ARBA00008630"/>
    </source>
</evidence>
<keyword evidence="18" id="KW-1185">Reference proteome</keyword>
<evidence type="ECO:0000256" key="6">
    <source>
        <dbReference type="ARBA" id="ARBA00008696"/>
    </source>
</evidence>
<dbReference type="InterPro" id="IPR016185">
    <property type="entry name" value="PreATP-grasp_dom_sf"/>
</dbReference>
<keyword evidence="13 15" id="KW-0464">Manganese</keyword>
<dbReference type="PROSITE" id="PS51938">
    <property type="entry name" value="SUZ_C"/>
    <property type="match status" value="1"/>
</dbReference>
<dbReference type="PROSITE" id="PS51673">
    <property type="entry name" value="SUZ"/>
    <property type="match status" value="1"/>
</dbReference>
<dbReference type="VEuPathDB" id="VectorBase:ASTEI20_033724"/>
<keyword evidence="7 15" id="KW-0436">Ligase</keyword>
<evidence type="ECO:0000313" key="17">
    <source>
        <dbReference type="EnsemblMetazoa" id="ASTEI06480-PA"/>
    </source>
</evidence>
<dbReference type="EC" id="6.3.3.1" evidence="15"/>
<dbReference type="InterPro" id="IPR024642">
    <property type="entry name" value="SUZ-C"/>
</dbReference>
<dbReference type="InterPro" id="IPR004733">
    <property type="entry name" value="PurM_cligase"/>
</dbReference>
<dbReference type="OMA" id="QHRIDIV"/>
<comment type="similarity">
    <text evidence="6 15">In the central section; belongs to the AIR synthase family.</text>
</comment>
<evidence type="ECO:0000256" key="3">
    <source>
        <dbReference type="ARBA" id="ARBA00005174"/>
    </source>
</evidence>
<dbReference type="GO" id="GO:0005524">
    <property type="term" value="F:ATP binding"/>
    <property type="evidence" value="ECO:0007669"/>
    <property type="project" value="UniProtKB-UniRule"/>
</dbReference>
<dbReference type="HAMAP" id="MF_00741">
    <property type="entry name" value="AIRS"/>
    <property type="match status" value="2"/>
</dbReference>
<dbReference type="PANTHER" id="PTHR10520:SF12">
    <property type="entry name" value="TRIFUNCTIONAL PURINE BIOSYNTHETIC PROTEIN ADENOSINE-3"/>
    <property type="match status" value="1"/>
</dbReference>
<dbReference type="PROSITE" id="PS00184">
    <property type="entry name" value="GARS"/>
    <property type="match status" value="1"/>
</dbReference>
<feature type="compositionally biased region" description="Low complexity" evidence="16">
    <location>
        <begin position="131"/>
        <end position="161"/>
    </location>
</feature>
<comment type="catalytic activity">
    <reaction evidence="15">
        <text>5-phospho-beta-D-ribosylamine + glycine + ATP = N(1)-(5-phospho-beta-D-ribosyl)glycinamide + ADP + phosphate + H(+)</text>
        <dbReference type="Rhea" id="RHEA:17453"/>
        <dbReference type="ChEBI" id="CHEBI:15378"/>
        <dbReference type="ChEBI" id="CHEBI:30616"/>
        <dbReference type="ChEBI" id="CHEBI:43474"/>
        <dbReference type="ChEBI" id="CHEBI:57305"/>
        <dbReference type="ChEBI" id="CHEBI:58681"/>
        <dbReference type="ChEBI" id="CHEBI:143788"/>
        <dbReference type="ChEBI" id="CHEBI:456216"/>
        <dbReference type="EC" id="6.3.4.13"/>
    </reaction>
</comment>
<reference evidence="17" key="2">
    <citation type="submission" date="2020-05" db="UniProtKB">
        <authorList>
            <consortium name="EnsemblMetazoa"/>
        </authorList>
    </citation>
    <scope>IDENTIFICATION</scope>
    <source>
        <strain evidence="17">Indian</strain>
    </source>
</reference>
<feature type="compositionally biased region" description="Gly residues" evidence="16">
    <location>
        <begin position="162"/>
        <end position="178"/>
    </location>
</feature>
<proteinExistence type="inferred from homology"/>
<evidence type="ECO:0000256" key="12">
    <source>
        <dbReference type="ARBA" id="ARBA00022840"/>
    </source>
</evidence>
<dbReference type="GO" id="GO:0046084">
    <property type="term" value="P:adenine biosynthetic process"/>
    <property type="evidence" value="ECO:0007669"/>
    <property type="project" value="TreeGrafter"/>
</dbReference>
<keyword evidence="12 15" id="KW-0067">ATP-binding</keyword>
<dbReference type="SUPFAM" id="SSF56042">
    <property type="entry name" value="PurM C-terminal domain-like"/>
    <property type="match status" value="2"/>
</dbReference>
<dbReference type="HAMAP" id="MF_01930">
    <property type="entry name" value="PurN"/>
    <property type="match status" value="1"/>
</dbReference>
<comment type="pathway">
    <text evidence="2 15">Purine metabolism; IMP biosynthesis via de novo pathway; N(2)-formyl-N(1)-(5-phospho-D-ribosyl)glycinamide from N(1)-(5-phospho-D-ribosyl)glycinamide (10-formyl THF route): step 1/1.</text>
</comment>
<evidence type="ECO:0000256" key="7">
    <source>
        <dbReference type="ARBA" id="ARBA00022598"/>
    </source>
</evidence>
<dbReference type="Pfam" id="PF00586">
    <property type="entry name" value="AIRS"/>
    <property type="match status" value="2"/>
</dbReference>
<dbReference type="Gene3D" id="3.30.1490.20">
    <property type="entry name" value="ATP-grasp fold, A domain"/>
    <property type="match status" value="1"/>
</dbReference>
<dbReference type="InterPro" id="IPR020561">
    <property type="entry name" value="PRibGlycinamid_synth_ATP-grasp"/>
</dbReference>
<dbReference type="Pfam" id="PF12752">
    <property type="entry name" value="SUZ"/>
    <property type="match status" value="1"/>
</dbReference>
<comment type="catalytic activity">
    <reaction evidence="15">
        <text>2-formamido-N(1)-(5-O-phospho-beta-D-ribosyl)acetamidine + ATP = 5-amino-1-(5-phospho-beta-D-ribosyl)imidazole + ADP + phosphate + H(+)</text>
        <dbReference type="Rhea" id="RHEA:23032"/>
        <dbReference type="ChEBI" id="CHEBI:15378"/>
        <dbReference type="ChEBI" id="CHEBI:30616"/>
        <dbReference type="ChEBI" id="CHEBI:43474"/>
        <dbReference type="ChEBI" id="CHEBI:137981"/>
        <dbReference type="ChEBI" id="CHEBI:147287"/>
        <dbReference type="ChEBI" id="CHEBI:456216"/>
        <dbReference type="EC" id="6.3.3.1"/>
    </reaction>
</comment>
<dbReference type="GO" id="GO:0005829">
    <property type="term" value="C:cytosol"/>
    <property type="evidence" value="ECO:0007669"/>
    <property type="project" value="TreeGrafter"/>
</dbReference>
<dbReference type="InterPro" id="IPR036921">
    <property type="entry name" value="PurM-like_N_sf"/>
</dbReference>
<dbReference type="Pfam" id="PF02769">
    <property type="entry name" value="AIRS_C"/>
    <property type="match status" value="2"/>
</dbReference>
<evidence type="ECO:0000256" key="10">
    <source>
        <dbReference type="ARBA" id="ARBA00022741"/>
    </source>
</evidence>
<dbReference type="InterPro" id="IPR020562">
    <property type="entry name" value="PRibGlycinamide_synth_N"/>
</dbReference>
<dbReference type="SMART" id="SM01209">
    <property type="entry name" value="GARS_A"/>
    <property type="match status" value="1"/>
</dbReference>
<dbReference type="NCBIfam" id="TIGR00877">
    <property type="entry name" value="purD"/>
    <property type="match status" value="1"/>
</dbReference>
<dbReference type="SUPFAM" id="SSF55326">
    <property type="entry name" value="PurM N-terminal domain-like"/>
    <property type="match status" value="2"/>
</dbReference>
<dbReference type="EC" id="6.3.4.13" evidence="15"/>
<dbReference type="SUPFAM" id="SSF51246">
    <property type="entry name" value="Rudiment single hybrid motif"/>
    <property type="match status" value="1"/>
</dbReference>
<evidence type="ECO:0000256" key="16">
    <source>
        <dbReference type="SAM" id="MobiDB-lite"/>
    </source>
</evidence>
<accession>A0A182YDE4</accession>
<dbReference type="InterPro" id="IPR004607">
    <property type="entry name" value="GART"/>
</dbReference>
<dbReference type="PANTHER" id="PTHR10520">
    <property type="entry name" value="TRIFUNCTIONAL PURINE BIOSYNTHETIC PROTEIN ADENOSINE-3-RELATED"/>
    <property type="match status" value="1"/>
</dbReference>
<feature type="region of interest" description="Disordered" evidence="16">
    <location>
        <begin position="117"/>
        <end position="300"/>
    </location>
</feature>
<dbReference type="FunFam" id="3.30.1490.20:FF:000006">
    <property type="entry name" value="phosphoribosylamine--glycine ligase, chloroplastic-like"/>
    <property type="match status" value="1"/>
</dbReference>
<dbReference type="InterPro" id="IPR036676">
    <property type="entry name" value="PurM-like_C_sf"/>
</dbReference>
<dbReference type="GO" id="GO:0006189">
    <property type="term" value="P:'de novo' IMP biosynthetic process"/>
    <property type="evidence" value="ECO:0007669"/>
    <property type="project" value="UniProtKB-UniRule"/>
</dbReference>
<keyword evidence="9 15" id="KW-0479">Metal-binding</keyword>
<dbReference type="Gene3D" id="3.40.50.20">
    <property type="match status" value="1"/>
</dbReference>
<dbReference type="InterPro" id="IPR002376">
    <property type="entry name" value="Formyl_transf_N"/>
</dbReference>
<dbReference type="FunFam" id="3.30.1330.10:FF:000001">
    <property type="entry name" value="Phosphoribosylformylglycinamidine cyclo-ligase"/>
    <property type="match status" value="2"/>
</dbReference>
<dbReference type="SUPFAM" id="SSF53328">
    <property type="entry name" value="Formyltransferase"/>
    <property type="match status" value="1"/>
</dbReference>
<dbReference type="Gene3D" id="3.90.650.10">
    <property type="entry name" value="PurM-like C-terminal domain"/>
    <property type="match status" value="2"/>
</dbReference>
<keyword evidence="10 15" id="KW-0547">Nucleotide-binding</keyword>
<dbReference type="InterPro" id="IPR020559">
    <property type="entry name" value="PRibGlycinamide_synth_CS"/>
</dbReference>
<reference evidence="18" key="1">
    <citation type="journal article" date="2014" name="Genome Biol.">
        <title>Genome analysis of a major urban malaria vector mosquito, Anopheles stephensi.</title>
        <authorList>
            <person name="Jiang X."/>
            <person name="Peery A."/>
            <person name="Hall A.B."/>
            <person name="Sharma A."/>
            <person name="Chen X.G."/>
            <person name="Waterhouse R.M."/>
            <person name="Komissarov A."/>
            <person name="Riehle M.M."/>
            <person name="Shouche Y."/>
            <person name="Sharakhova M.V."/>
            <person name="Lawson D."/>
            <person name="Pakpour N."/>
            <person name="Arensburger P."/>
            <person name="Davidson V.L."/>
            <person name="Eiglmeier K."/>
            <person name="Emrich S."/>
            <person name="George P."/>
            <person name="Kennedy R.C."/>
            <person name="Mane S.P."/>
            <person name="Maslen G."/>
            <person name="Oringanje C."/>
            <person name="Qi Y."/>
            <person name="Settlage R."/>
            <person name="Tojo M."/>
            <person name="Tubio J.M."/>
            <person name="Unger M.F."/>
            <person name="Wang B."/>
            <person name="Vernick K.D."/>
            <person name="Ribeiro J.M."/>
            <person name="James A.A."/>
            <person name="Michel K."/>
            <person name="Riehle M.A."/>
            <person name="Luckhart S."/>
            <person name="Sharakhov I.V."/>
            <person name="Tu Z."/>
        </authorList>
    </citation>
    <scope>NUCLEOTIDE SEQUENCE [LARGE SCALE GENOMIC DNA]</scope>
    <source>
        <strain evidence="18">Indian</strain>
    </source>
</reference>
<dbReference type="CDD" id="cd08645">
    <property type="entry name" value="FMT_core_GART"/>
    <property type="match status" value="1"/>
</dbReference>
<dbReference type="Gene3D" id="3.30.1330.10">
    <property type="entry name" value="PurM-like, N-terminal domain"/>
    <property type="match status" value="2"/>
</dbReference>
<protein>
    <recommendedName>
        <fullName evidence="15">Trifunctional purine biosynthetic protein adenosine-3</fullName>
    </recommendedName>
    <domain>
        <recommendedName>
            <fullName evidence="15">Phosphoribosylamine--glycine ligase</fullName>
            <ecNumber evidence="15">6.3.4.13</ecNumber>
        </recommendedName>
        <alternativeName>
            <fullName evidence="15">Glycinamide ribonucleotide synthetase</fullName>
            <shortName evidence="15">GARS</shortName>
        </alternativeName>
        <alternativeName>
            <fullName evidence="15">Phosphoribosylglycinamide synthetase</fullName>
        </alternativeName>
    </domain>
    <domain>
        <recommendedName>
            <fullName evidence="15">Phosphoribosylformylglycinamidine cyclo-ligase</fullName>
            <ecNumber evidence="15">6.3.3.1</ecNumber>
        </recommendedName>
        <alternativeName>
            <fullName evidence="15">AIR synthase</fullName>
            <shortName evidence="15">AIRS</shortName>
        </alternativeName>
        <alternativeName>
            <fullName evidence="15">Phosphoribosyl-aminoimidazole synthetase</fullName>
        </alternativeName>
    </domain>
    <domain>
        <recommendedName>
            <fullName evidence="15">Phosphoribosylglycinamide formyltransferase</fullName>
            <ecNumber evidence="15">2.1.2.2</ecNumber>
        </recommendedName>
        <alternativeName>
            <fullName evidence="15">5'-phosphoribosylglycinamide transformylase</fullName>
        </alternativeName>
        <alternativeName>
            <fullName evidence="15">GAR transformylase</fullName>
            <shortName evidence="15">GART</shortName>
        </alternativeName>
    </domain>
</protein>
<dbReference type="GO" id="GO:0046872">
    <property type="term" value="F:metal ion binding"/>
    <property type="evidence" value="ECO:0007669"/>
    <property type="project" value="UniProtKB-KW"/>
</dbReference>
<dbReference type="VEuPathDB" id="VectorBase:ASTEI06480"/>
<dbReference type="InterPro" id="IPR010918">
    <property type="entry name" value="PurM-like_C_dom"/>
</dbReference>
<evidence type="ECO:0000256" key="15">
    <source>
        <dbReference type="RuleBase" id="RU363089"/>
    </source>
</evidence>
<comment type="catalytic activity">
    <reaction evidence="15">
        <text>N(1)-(5-phospho-beta-D-ribosyl)glycinamide + (6R)-10-formyltetrahydrofolate = N(2)-formyl-N(1)-(5-phospho-beta-D-ribosyl)glycinamide + (6S)-5,6,7,8-tetrahydrofolate + H(+)</text>
        <dbReference type="Rhea" id="RHEA:15053"/>
        <dbReference type="ChEBI" id="CHEBI:15378"/>
        <dbReference type="ChEBI" id="CHEBI:57453"/>
        <dbReference type="ChEBI" id="CHEBI:143788"/>
        <dbReference type="ChEBI" id="CHEBI:147286"/>
        <dbReference type="ChEBI" id="CHEBI:195366"/>
        <dbReference type="EC" id="2.1.2.2"/>
    </reaction>
</comment>
<evidence type="ECO:0000313" key="18">
    <source>
        <dbReference type="Proteomes" id="UP000076408"/>
    </source>
</evidence>
<comment type="similarity">
    <text evidence="4 15">In the N-terminal section; belongs to the GARS family.</text>
</comment>
<dbReference type="Pfam" id="PF01071">
    <property type="entry name" value="GARS_A"/>
    <property type="match status" value="1"/>
</dbReference>
<dbReference type="NCBIfam" id="TIGR00878">
    <property type="entry name" value="purM"/>
    <property type="match status" value="2"/>
</dbReference>
<dbReference type="InterPro" id="IPR011761">
    <property type="entry name" value="ATP-grasp"/>
</dbReference>
<name>A0A182YDE4_ANOST</name>
<dbReference type="InterPro" id="IPR016188">
    <property type="entry name" value="PurM-like_N"/>
</dbReference>
<dbReference type="InterPro" id="IPR001555">
    <property type="entry name" value="GART_AS"/>
</dbReference>
<dbReference type="InterPro" id="IPR000115">
    <property type="entry name" value="PRibGlycinamide_synth"/>
</dbReference>
<dbReference type="Proteomes" id="UP000076408">
    <property type="component" value="Unassembled WGS sequence"/>
</dbReference>
<dbReference type="VEuPathDB" id="VectorBase:ASTE009787"/>
<organism evidence="17 18">
    <name type="scientific">Anopheles stephensi</name>
    <name type="common">Indo-Pakistan malaria mosquito</name>
    <dbReference type="NCBI Taxonomy" id="30069"/>
    <lineage>
        <taxon>Eukaryota</taxon>
        <taxon>Metazoa</taxon>
        <taxon>Ecdysozoa</taxon>
        <taxon>Arthropoda</taxon>
        <taxon>Hexapoda</taxon>
        <taxon>Insecta</taxon>
        <taxon>Pterygota</taxon>
        <taxon>Neoptera</taxon>
        <taxon>Endopterygota</taxon>
        <taxon>Diptera</taxon>
        <taxon>Nematocera</taxon>
        <taxon>Culicoidea</taxon>
        <taxon>Culicidae</taxon>
        <taxon>Anophelinae</taxon>
        <taxon>Anopheles</taxon>
    </lineage>
</organism>
<dbReference type="SMART" id="SM01210">
    <property type="entry name" value="GARS_C"/>
    <property type="match status" value="1"/>
</dbReference>
<dbReference type="InterPro" id="IPR011054">
    <property type="entry name" value="Rudment_hybrid_motif"/>
</dbReference>
<comment type="pathway">
    <text evidence="1 15">Purine metabolism; IMP biosynthesis via de novo pathway; 5-amino-1-(5-phospho-D-ribosyl)imidazole from N(2)-formyl-N(1)-(5-phospho-D-ribosyl)glycinamide: step 2/2.</text>
</comment>
<dbReference type="NCBIfam" id="TIGR00639">
    <property type="entry name" value="PurN"/>
    <property type="match status" value="1"/>
</dbReference>
<feature type="region of interest" description="Disordered" evidence="16">
    <location>
        <begin position="30"/>
        <end position="105"/>
    </location>
</feature>